<evidence type="ECO:0000256" key="6">
    <source>
        <dbReference type="ARBA" id="ARBA00023136"/>
    </source>
</evidence>
<dbReference type="PANTHER" id="PTHR13285">
    <property type="entry name" value="ACYLTRANSFERASE"/>
    <property type="match status" value="1"/>
</dbReference>
<dbReference type="AlphaFoldDB" id="A0A414ZHD3"/>
<feature type="transmembrane region" description="Helical" evidence="8">
    <location>
        <begin position="36"/>
        <end position="52"/>
    </location>
</feature>
<evidence type="ECO:0000313" key="10">
    <source>
        <dbReference type="Proteomes" id="UP000285865"/>
    </source>
</evidence>
<dbReference type="InterPro" id="IPR004299">
    <property type="entry name" value="MBOAT_fam"/>
</dbReference>
<evidence type="ECO:0000313" key="9">
    <source>
        <dbReference type="EMBL" id="RHI16803.1"/>
    </source>
</evidence>
<feature type="transmembrane region" description="Helical" evidence="8">
    <location>
        <begin position="387"/>
        <end position="404"/>
    </location>
</feature>
<reference evidence="9 10" key="1">
    <citation type="submission" date="2018-08" db="EMBL/GenBank/DDBJ databases">
        <title>A genome reference for cultivated species of the human gut microbiota.</title>
        <authorList>
            <person name="Zou Y."/>
            <person name="Xue W."/>
            <person name="Luo G."/>
        </authorList>
    </citation>
    <scope>NUCLEOTIDE SEQUENCE [LARGE SCALE GENOMIC DNA]</scope>
    <source>
        <strain evidence="9 10">AM16-11</strain>
    </source>
</reference>
<dbReference type="PIRSF" id="PIRSF500217">
    <property type="entry name" value="AlgI"/>
    <property type="match status" value="1"/>
</dbReference>
<feature type="transmembrane region" description="Helical" evidence="8">
    <location>
        <begin position="208"/>
        <end position="226"/>
    </location>
</feature>
<keyword evidence="6 7" id="KW-0472">Membrane</keyword>
<protein>
    <submittedName>
        <fullName evidence="9">MBOAT family protein</fullName>
    </submittedName>
</protein>
<organism evidence="9 10">
    <name type="scientific">Agathobacter rectalis</name>
    <dbReference type="NCBI Taxonomy" id="39491"/>
    <lineage>
        <taxon>Bacteria</taxon>
        <taxon>Bacillati</taxon>
        <taxon>Bacillota</taxon>
        <taxon>Clostridia</taxon>
        <taxon>Lachnospirales</taxon>
        <taxon>Lachnospiraceae</taxon>
        <taxon>Agathobacter</taxon>
    </lineage>
</organism>
<dbReference type="InterPro" id="IPR028362">
    <property type="entry name" value="AlgI"/>
</dbReference>
<evidence type="ECO:0000256" key="8">
    <source>
        <dbReference type="SAM" id="Phobius"/>
    </source>
</evidence>
<comment type="caution">
    <text evidence="9">The sequence shown here is derived from an EMBL/GenBank/DDBJ whole genome shotgun (WGS) entry which is preliminary data.</text>
</comment>
<dbReference type="PANTHER" id="PTHR13285:SF18">
    <property type="entry name" value="PROTEIN-CYSTEINE N-PALMITOYLTRANSFERASE RASP"/>
    <property type="match status" value="1"/>
</dbReference>
<evidence type="ECO:0000256" key="1">
    <source>
        <dbReference type="ARBA" id="ARBA00004651"/>
    </source>
</evidence>
<dbReference type="InterPro" id="IPR051085">
    <property type="entry name" value="MB_O-acyltransferase"/>
</dbReference>
<evidence type="ECO:0000256" key="2">
    <source>
        <dbReference type="ARBA" id="ARBA00010323"/>
    </source>
</evidence>
<dbReference type="GO" id="GO:0005886">
    <property type="term" value="C:plasma membrane"/>
    <property type="evidence" value="ECO:0007669"/>
    <property type="project" value="UniProtKB-SubCell"/>
</dbReference>
<proteinExistence type="inferred from homology"/>
<comment type="similarity">
    <text evidence="2 7">Belongs to the membrane-bound acyltransferase family.</text>
</comment>
<sequence length="509" mass="59451">MVVLEENTLSYTAWEYYAIVLIVLIAYYVIPKKYRWFALLVGSIYFYTQLIYRLRQIAIFLVSIFVSYITAIIIEEISNRAQKGKTKEKTKRTREIEKSKLLKYIVLWIGIVFTALPLLLEKFGGFLFGSVIHRPTLPLIIPVGLSFYTLQLVAYVVDVYHGKIKAQRNPLKFGLFASFFPQIIQGPIPRYEKLENQLFDGNKYDFNNIVSGLQLVLWGFFLKYMIADKSAVIVNTVFDNYNAYSGGYIWLAAILYSIQLYTDFLSCTTMSQGVAEMFGIHLDNNFERPYFSTSIKEFWRRWHMSLSLWLKDYIYIPLGGNRRGTFRKWINLLITFAVSGIWHGGSWKFLFWGLLHAVYQITGEIRIKIKDKFNIHDIGLNDCVRRILSQVLTFFFVMIAWIIFRADSFRGAVAMIKSMFTSFNPWIWVDDSVFKLGLNWKECAILVISMLILFIVSKMQEEGKHIRSIISDQNIVIRWSIYLIVIWLIWICGSYGFGFDAKDFIYGGF</sequence>
<dbReference type="InterPro" id="IPR024194">
    <property type="entry name" value="Ac/AlaTfrase_AlgI/DltB"/>
</dbReference>
<feature type="transmembrane region" description="Helical" evidence="8">
    <location>
        <begin position="476"/>
        <end position="497"/>
    </location>
</feature>
<evidence type="ECO:0000256" key="5">
    <source>
        <dbReference type="ARBA" id="ARBA00022989"/>
    </source>
</evidence>
<feature type="transmembrane region" description="Helical" evidence="8">
    <location>
        <begin position="101"/>
        <end position="119"/>
    </location>
</feature>
<keyword evidence="4 8" id="KW-0812">Transmembrane</keyword>
<keyword evidence="3 7" id="KW-1003">Cell membrane</keyword>
<evidence type="ECO:0000256" key="4">
    <source>
        <dbReference type="ARBA" id="ARBA00022692"/>
    </source>
</evidence>
<comment type="subcellular location">
    <subcellularLocation>
        <location evidence="1">Cell membrane</location>
        <topology evidence="1">Multi-pass membrane protein</topology>
    </subcellularLocation>
</comment>
<dbReference type="GO" id="GO:0016746">
    <property type="term" value="F:acyltransferase activity"/>
    <property type="evidence" value="ECO:0007669"/>
    <property type="project" value="UniProtKB-KW"/>
</dbReference>
<dbReference type="Proteomes" id="UP000285865">
    <property type="component" value="Unassembled WGS sequence"/>
</dbReference>
<keyword evidence="7" id="KW-0012">Acyltransferase</keyword>
<feature type="transmembrane region" description="Helical" evidence="8">
    <location>
        <begin position="12"/>
        <end position="29"/>
    </location>
</feature>
<dbReference type="Pfam" id="PF03062">
    <property type="entry name" value="MBOAT"/>
    <property type="match status" value="1"/>
</dbReference>
<feature type="transmembrane region" description="Helical" evidence="8">
    <location>
        <begin position="58"/>
        <end position="77"/>
    </location>
</feature>
<dbReference type="GO" id="GO:0042121">
    <property type="term" value="P:alginic acid biosynthetic process"/>
    <property type="evidence" value="ECO:0007669"/>
    <property type="project" value="InterPro"/>
</dbReference>
<evidence type="ECO:0000256" key="3">
    <source>
        <dbReference type="ARBA" id="ARBA00022475"/>
    </source>
</evidence>
<keyword evidence="7" id="KW-0808">Transferase</keyword>
<dbReference type="PIRSF" id="PIRSF016636">
    <property type="entry name" value="AlgI_DltB"/>
    <property type="match status" value="1"/>
</dbReference>
<feature type="transmembrane region" description="Helical" evidence="8">
    <location>
        <begin position="326"/>
        <end position="343"/>
    </location>
</feature>
<name>A0A414ZHD3_9FIRM</name>
<gene>
    <name evidence="9" type="ORF">DW172_15905</name>
</gene>
<evidence type="ECO:0000256" key="7">
    <source>
        <dbReference type="PIRNR" id="PIRNR016636"/>
    </source>
</evidence>
<keyword evidence="5 8" id="KW-1133">Transmembrane helix</keyword>
<feature type="transmembrane region" description="Helical" evidence="8">
    <location>
        <begin position="139"/>
        <end position="157"/>
    </location>
</feature>
<dbReference type="EMBL" id="QRKN01000025">
    <property type="protein sequence ID" value="RHI16803.1"/>
    <property type="molecule type" value="Genomic_DNA"/>
</dbReference>
<feature type="transmembrane region" description="Helical" evidence="8">
    <location>
        <begin position="438"/>
        <end position="456"/>
    </location>
</feature>
<accession>A0A414ZHD3</accession>